<keyword evidence="3" id="KW-1185">Reference proteome</keyword>
<evidence type="ECO:0000313" key="2">
    <source>
        <dbReference type="EMBL" id="OCH93039.1"/>
    </source>
</evidence>
<dbReference type="EMBL" id="KV722360">
    <property type="protein sequence ID" value="OCH93039.1"/>
    <property type="molecule type" value="Genomic_DNA"/>
</dbReference>
<proteinExistence type="predicted"/>
<sequence>MPLEESHSYSSNAASVAYPGSTRTPSDRVFYVCTRSGIFSRRPSPSRGALFQLHGSDAQSTCRSTSRCSDESCLEVRDVPKPNGANGGFYPPAAGILIRLMHQGELTTRSRHSGGGNGREACKYRYTQTSVCALFDKFAGKPSDALGHSHEHLQNVWDIGTT</sequence>
<name>A0A8E2DNH9_9APHY</name>
<evidence type="ECO:0000313" key="3">
    <source>
        <dbReference type="Proteomes" id="UP000250043"/>
    </source>
</evidence>
<evidence type="ECO:0000256" key="1">
    <source>
        <dbReference type="SAM" id="MobiDB-lite"/>
    </source>
</evidence>
<feature type="region of interest" description="Disordered" evidence="1">
    <location>
        <begin position="1"/>
        <end position="22"/>
    </location>
</feature>
<dbReference type="AlphaFoldDB" id="A0A8E2DNH9"/>
<organism evidence="2 3">
    <name type="scientific">Obba rivulosa</name>
    <dbReference type="NCBI Taxonomy" id="1052685"/>
    <lineage>
        <taxon>Eukaryota</taxon>
        <taxon>Fungi</taxon>
        <taxon>Dikarya</taxon>
        <taxon>Basidiomycota</taxon>
        <taxon>Agaricomycotina</taxon>
        <taxon>Agaricomycetes</taxon>
        <taxon>Polyporales</taxon>
        <taxon>Gelatoporiaceae</taxon>
        <taxon>Obba</taxon>
    </lineage>
</organism>
<protein>
    <submittedName>
        <fullName evidence="2">Uncharacterized protein</fullName>
    </submittedName>
</protein>
<reference evidence="2 3" key="1">
    <citation type="submission" date="2016-07" db="EMBL/GenBank/DDBJ databases">
        <title>Draft genome of the white-rot fungus Obba rivulosa 3A-2.</title>
        <authorList>
            <consortium name="DOE Joint Genome Institute"/>
            <person name="Miettinen O."/>
            <person name="Riley R."/>
            <person name="Acob R."/>
            <person name="Barry K."/>
            <person name="Cullen D."/>
            <person name="De Vries R."/>
            <person name="Hainaut M."/>
            <person name="Hatakka A."/>
            <person name="Henrissat B."/>
            <person name="Hilden K."/>
            <person name="Kuo R."/>
            <person name="Labutti K."/>
            <person name="Lipzen A."/>
            <person name="Makela M.R."/>
            <person name="Sandor L."/>
            <person name="Spatafora J.W."/>
            <person name="Grigoriev I.V."/>
            <person name="Hibbett D.S."/>
        </authorList>
    </citation>
    <scope>NUCLEOTIDE SEQUENCE [LARGE SCALE GENOMIC DNA]</scope>
    <source>
        <strain evidence="2 3">3A-2</strain>
    </source>
</reference>
<accession>A0A8E2DNH9</accession>
<gene>
    <name evidence="2" type="ORF">OBBRIDRAFT_379584</name>
</gene>
<dbReference type="Proteomes" id="UP000250043">
    <property type="component" value="Unassembled WGS sequence"/>
</dbReference>